<comment type="caution">
    <text evidence="16">The sequence shown here is derived from an EMBL/GenBank/DDBJ whole genome shotgun (WGS) entry which is preliminary data.</text>
</comment>
<evidence type="ECO:0000256" key="7">
    <source>
        <dbReference type="ARBA" id="ARBA00022723"/>
    </source>
</evidence>
<comment type="similarity">
    <text evidence="13">Belongs to the RING-type zinc finger family. ATL subfamily.</text>
</comment>
<dbReference type="PROSITE" id="PS50089">
    <property type="entry name" value="ZF_RING_2"/>
    <property type="match status" value="1"/>
</dbReference>
<evidence type="ECO:0000256" key="9">
    <source>
        <dbReference type="ARBA" id="ARBA00022786"/>
    </source>
</evidence>
<organism evidence="16 17">
    <name type="scientific">Hibiscus syriacus</name>
    <name type="common">Rose of Sharon</name>
    <dbReference type="NCBI Taxonomy" id="106335"/>
    <lineage>
        <taxon>Eukaryota</taxon>
        <taxon>Viridiplantae</taxon>
        <taxon>Streptophyta</taxon>
        <taxon>Embryophyta</taxon>
        <taxon>Tracheophyta</taxon>
        <taxon>Spermatophyta</taxon>
        <taxon>Magnoliopsida</taxon>
        <taxon>eudicotyledons</taxon>
        <taxon>Gunneridae</taxon>
        <taxon>Pentapetalae</taxon>
        <taxon>rosids</taxon>
        <taxon>malvids</taxon>
        <taxon>Malvales</taxon>
        <taxon>Malvaceae</taxon>
        <taxon>Malvoideae</taxon>
        <taxon>Hibiscus</taxon>
    </lineage>
</organism>
<evidence type="ECO:0000256" key="13">
    <source>
        <dbReference type="ARBA" id="ARBA00024209"/>
    </source>
</evidence>
<dbReference type="GO" id="GO:0008270">
    <property type="term" value="F:zinc ion binding"/>
    <property type="evidence" value="ECO:0007669"/>
    <property type="project" value="UniProtKB-KW"/>
</dbReference>
<dbReference type="SUPFAM" id="SSF57850">
    <property type="entry name" value="RING/U-box"/>
    <property type="match status" value="1"/>
</dbReference>
<comment type="subcellular location">
    <subcellularLocation>
        <location evidence="2">Membrane</location>
        <topology evidence="2">Single-pass membrane protein</topology>
    </subcellularLocation>
</comment>
<dbReference type="InterPro" id="IPR001841">
    <property type="entry name" value="Znf_RING"/>
</dbReference>
<dbReference type="InterPro" id="IPR046948">
    <property type="entry name" value="ATL20-22-like"/>
</dbReference>
<reference evidence="16" key="1">
    <citation type="submission" date="2019-09" db="EMBL/GenBank/DDBJ databases">
        <title>Draft genome information of white flower Hibiscus syriacus.</title>
        <authorList>
            <person name="Kim Y.-M."/>
        </authorList>
    </citation>
    <scope>NUCLEOTIDE SEQUENCE [LARGE SCALE GENOMIC DNA]</scope>
    <source>
        <strain evidence="16">YM2019G1</strain>
    </source>
</reference>
<comment type="catalytic activity">
    <reaction evidence="1">
        <text>S-ubiquitinyl-[E2 ubiquitin-conjugating enzyme]-L-cysteine + [acceptor protein]-L-lysine = [E2 ubiquitin-conjugating enzyme]-L-cysteine + N(6)-ubiquitinyl-[acceptor protein]-L-lysine.</text>
        <dbReference type="EC" id="2.3.2.27"/>
    </reaction>
</comment>
<sequence>MRTGGRRGNLPSIEFSASISPSPDILITGLDGLTIDSYPKTKLGESGRLPKPIDNICPICLSEYQPKETLRTIPDCNHYFHAHCIDKWLKMNASCPLCRNSPCGSSEVTLSISSSSSSSSSTLLPPWAIPNSCHYISSCEYIYPPKDLSFRFSLCF</sequence>
<keyword evidence="17" id="KW-1185">Reference proteome</keyword>
<evidence type="ECO:0000313" key="16">
    <source>
        <dbReference type="EMBL" id="KAE8732273.1"/>
    </source>
</evidence>
<keyword evidence="9" id="KW-0833">Ubl conjugation pathway</keyword>
<comment type="pathway">
    <text evidence="3">Protein modification; protein ubiquitination.</text>
</comment>
<keyword evidence="12" id="KW-0472">Membrane</keyword>
<dbReference type="EMBL" id="VEPZ02000167">
    <property type="protein sequence ID" value="KAE8732273.1"/>
    <property type="molecule type" value="Genomic_DNA"/>
</dbReference>
<dbReference type="GO" id="GO:0016020">
    <property type="term" value="C:membrane"/>
    <property type="evidence" value="ECO:0007669"/>
    <property type="project" value="UniProtKB-SubCell"/>
</dbReference>
<dbReference type="CDD" id="cd16461">
    <property type="entry name" value="RING-H2_EL5-like"/>
    <property type="match status" value="1"/>
</dbReference>
<dbReference type="PANTHER" id="PTHR46279">
    <property type="entry name" value="RING/U-BOX SUPERFAMILY PROTEIN"/>
    <property type="match status" value="1"/>
</dbReference>
<keyword evidence="10" id="KW-0862">Zinc</keyword>
<keyword evidence="8 14" id="KW-0863">Zinc-finger</keyword>
<dbReference type="Proteomes" id="UP000436088">
    <property type="component" value="Unassembled WGS sequence"/>
</dbReference>
<protein>
    <recommendedName>
        <fullName evidence="4">RING-type E3 ubiquitin transferase</fullName>
        <ecNumber evidence="4">2.3.2.27</ecNumber>
    </recommendedName>
</protein>
<evidence type="ECO:0000256" key="1">
    <source>
        <dbReference type="ARBA" id="ARBA00000900"/>
    </source>
</evidence>
<keyword evidence="5" id="KW-0808">Transferase</keyword>
<dbReference type="InterPro" id="IPR013083">
    <property type="entry name" value="Znf_RING/FYVE/PHD"/>
</dbReference>
<dbReference type="EC" id="2.3.2.27" evidence="4"/>
<keyword evidence="6" id="KW-0812">Transmembrane</keyword>
<evidence type="ECO:0000256" key="4">
    <source>
        <dbReference type="ARBA" id="ARBA00012483"/>
    </source>
</evidence>
<evidence type="ECO:0000256" key="10">
    <source>
        <dbReference type="ARBA" id="ARBA00022833"/>
    </source>
</evidence>
<dbReference type="PANTHER" id="PTHR46279:SF31">
    <property type="entry name" value="RING-H2 FINGER PROTEIN ATL20-LIKE ISOFORM X1"/>
    <property type="match status" value="1"/>
</dbReference>
<evidence type="ECO:0000256" key="11">
    <source>
        <dbReference type="ARBA" id="ARBA00022989"/>
    </source>
</evidence>
<proteinExistence type="inferred from homology"/>
<dbReference type="Pfam" id="PF13639">
    <property type="entry name" value="zf-RING_2"/>
    <property type="match status" value="1"/>
</dbReference>
<dbReference type="GO" id="GO:0061630">
    <property type="term" value="F:ubiquitin protein ligase activity"/>
    <property type="evidence" value="ECO:0007669"/>
    <property type="project" value="UniProtKB-EC"/>
</dbReference>
<gene>
    <name evidence="16" type="ORF">F3Y22_tig00002237pilonHSYRG01323</name>
</gene>
<accession>A0A6A3CSQ7</accession>
<evidence type="ECO:0000256" key="6">
    <source>
        <dbReference type="ARBA" id="ARBA00022692"/>
    </source>
</evidence>
<evidence type="ECO:0000259" key="15">
    <source>
        <dbReference type="PROSITE" id="PS50089"/>
    </source>
</evidence>
<evidence type="ECO:0000256" key="14">
    <source>
        <dbReference type="PROSITE-ProRule" id="PRU00175"/>
    </source>
</evidence>
<evidence type="ECO:0000256" key="8">
    <source>
        <dbReference type="ARBA" id="ARBA00022771"/>
    </source>
</evidence>
<evidence type="ECO:0000256" key="3">
    <source>
        <dbReference type="ARBA" id="ARBA00004906"/>
    </source>
</evidence>
<feature type="domain" description="RING-type" evidence="15">
    <location>
        <begin position="57"/>
        <end position="99"/>
    </location>
</feature>
<dbReference type="Gene3D" id="3.30.40.10">
    <property type="entry name" value="Zinc/RING finger domain, C3HC4 (zinc finger)"/>
    <property type="match status" value="1"/>
</dbReference>
<evidence type="ECO:0000256" key="12">
    <source>
        <dbReference type="ARBA" id="ARBA00023136"/>
    </source>
</evidence>
<keyword evidence="7" id="KW-0479">Metal-binding</keyword>
<name>A0A6A3CSQ7_HIBSY</name>
<evidence type="ECO:0000256" key="2">
    <source>
        <dbReference type="ARBA" id="ARBA00004167"/>
    </source>
</evidence>
<keyword evidence="11" id="KW-1133">Transmembrane helix</keyword>
<evidence type="ECO:0000313" key="17">
    <source>
        <dbReference type="Proteomes" id="UP000436088"/>
    </source>
</evidence>
<evidence type="ECO:0000256" key="5">
    <source>
        <dbReference type="ARBA" id="ARBA00022679"/>
    </source>
</evidence>
<dbReference type="AlphaFoldDB" id="A0A6A3CSQ7"/>
<dbReference type="SMART" id="SM00184">
    <property type="entry name" value="RING"/>
    <property type="match status" value="1"/>
</dbReference>